<sequence length="126" mass="13607">MDREHLLLQFLADEGPDVFDHLPSLVLPLLNEVSAAASNTTTPTSCLARPLCQANAELSRRYGATGRVLAALISNVATRAFLPDSPARRHHALHASRWGREDAATWTTCNLAFPCGAKSNGIWSSV</sequence>
<keyword evidence="2" id="KW-1185">Reference proteome</keyword>
<dbReference type="OrthoDB" id="6363498at2759"/>
<evidence type="ECO:0000313" key="2">
    <source>
        <dbReference type="Proteomes" id="UP000770661"/>
    </source>
</evidence>
<dbReference type="Proteomes" id="UP000770661">
    <property type="component" value="Unassembled WGS sequence"/>
</dbReference>
<gene>
    <name evidence="1" type="ORF">GWK47_039426</name>
</gene>
<reference evidence="1" key="1">
    <citation type="submission" date="2020-07" db="EMBL/GenBank/DDBJ databases">
        <title>The High-quality genome of the commercially important snow crab, Chionoecetes opilio.</title>
        <authorList>
            <person name="Jeong J.-H."/>
            <person name="Ryu S."/>
        </authorList>
    </citation>
    <scope>NUCLEOTIDE SEQUENCE</scope>
    <source>
        <strain evidence="1">MADBK_172401_WGS</strain>
        <tissue evidence="1">Digestive gland</tissue>
    </source>
</reference>
<comment type="caution">
    <text evidence="1">The sequence shown here is derived from an EMBL/GenBank/DDBJ whole genome shotgun (WGS) entry which is preliminary data.</text>
</comment>
<protein>
    <submittedName>
        <fullName evidence="1">Uncharacterized protein</fullName>
    </submittedName>
</protein>
<name>A0A8J4YBK7_CHIOP</name>
<dbReference type="AlphaFoldDB" id="A0A8J4YBK7"/>
<accession>A0A8J4YBK7</accession>
<organism evidence="1 2">
    <name type="scientific">Chionoecetes opilio</name>
    <name type="common">Atlantic snow crab</name>
    <name type="synonym">Cancer opilio</name>
    <dbReference type="NCBI Taxonomy" id="41210"/>
    <lineage>
        <taxon>Eukaryota</taxon>
        <taxon>Metazoa</taxon>
        <taxon>Ecdysozoa</taxon>
        <taxon>Arthropoda</taxon>
        <taxon>Crustacea</taxon>
        <taxon>Multicrustacea</taxon>
        <taxon>Malacostraca</taxon>
        <taxon>Eumalacostraca</taxon>
        <taxon>Eucarida</taxon>
        <taxon>Decapoda</taxon>
        <taxon>Pleocyemata</taxon>
        <taxon>Brachyura</taxon>
        <taxon>Eubrachyura</taxon>
        <taxon>Majoidea</taxon>
        <taxon>Majidae</taxon>
        <taxon>Chionoecetes</taxon>
    </lineage>
</organism>
<dbReference type="EMBL" id="JACEEZ010006125">
    <property type="protein sequence ID" value="KAG0725020.1"/>
    <property type="molecule type" value="Genomic_DNA"/>
</dbReference>
<evidence type="ECO:0000313" key="1">
    <source>
        <dbReference type="EMBL" id="KAG0725020.1"/>
    </source>
</evidence>
<proteinExistence type="predicted"/>